<comment type="similarity">
    <text evidence="7">Belongs to the shikimate kinase family.</text>
</comment>
<gene>
    <name evidence="7" type="primary">aroK</name>
    <name evidence="8" type="ORF">GCM10023173_18640</name>
</gene>
<keyword evidence="9" id="KW-1185">Reference proteome</keyword>
<dbReference type="EC" id="2.7.1.71" evidence="7"/>
<sequence length="176" mass="20334">MNKPIFLVGFMGSGKTTWGKKIANALELPFVDLDQEIVQHIGMTIPEYFRQYGEDSFRKLENEYLKKQAGRIAVISTGGGTPCYFDNMEWINQHGISLYLYHTPKSLWARLSQSDVNKRPVLKGLTGDELYAFIESKLNERAQYYEQAHIKFEQIHTSLEEIISLINNYIAKYENS</sequence>
<feature type="binding site" evidence="7">
    <location>
        <position position="58"/>
    </location>
    <ligand>
        <name>substrate</name>
    </ligand>
</feature>
<keyword evidence="7" id="KW-0479">Metal-binding</keyword>
<keyword evidence="4 7" id="KW-0418">Kinase</keyword>
<feature type="binding site" evidence="7">
    <location>
        <position position="79"/>
    </location>
    <ligand>
        <name>substrate</name>
    </ligand>
</feature>
<comment type="cofactor">
    <cofactor evidence="7">
        <name>Mg(2+)</name>
        <dbReference type="ChEBI" id="CHEBI:18420"/>
    </cofactor>
    <text evidence="7">Binds 1 Mg(2+) ion per subunit.</text>
</comment>
<comment type="caution">
    <text evidence="7">Lacks conserved residue(s) required for the propagation of feature annotation.</text>
</comment>
<feature type="binding site" evidence="7">
    <location>
        <position position="141"/>
    </location>
    <ligand>
        <name>substrate</name>
    </ligand>
</feature>
<keyword evidence="2 7" id="KW-0808">Transferase</keyword>
<dbReference type="InterPro" id="IPR031322">
    <property type="entry name" value="Shikimate/glucono_kinase"/>
</dbReference>
<keyword evidence="7" id="KW-0963">Cytoplasm</keyword>
<comment type="subunit">
    <text evidence="7">Monomer.</text>
</comment>
<proteinExistence type="inferred from homology"/>
<evidence type="ECO:0000313" key="9">
    <source>
        <dbReference type="Proteomes" id="UP001500394"/>
    </source>
</evidence>
<dbReference type="InterPro" id="IPR027417">
    <property type="entry name" value="P-loop_NTPase"/>
</dbReference>
<evidence type="ECO:0000313" key="8">
    <source>
        <dbReference type="EMBL" id="GAA4517743.1"/>
    </source>
</evidence>
<accession>A0ABP8R4A5</accession>
<evidence type="ECO:0000256" key="7">
    <source>
        <dbReference type="HAMAP-Rule" id="MF_00109"/>
    </source>
</evidence>
<evidence type="ECO:0000256" key="1">
    <source>
        <dbReference type="ARBA" id="ARBA00022605"/>
    </source>
</evidence>
<dbReference type="Pfam" id="PF01202">
    <property type="entry name" value="SKI"/>
    <property type="match status" value="1"/>
</dbReference>
<comment type="catalytic activity">
    <reaction evidence="7">
        <text>shikimate + ATP = 3-phosphoshikimate + ADP + H(+)</text>
        <dbReference type="Rhea" id="RHEA:13121"/>
        <dbReference type="ChEBI" id="CHEBI:15378"/>
        <dbReference type="ChEBI" id="CHEBI:30616"/>
        <dbReference type="ChEBI" id="CHEBI:36208"/>
        <dbReference type="ChEBI" id="CHEBI:145989"/>
        <dbReference type="ChEBI" id="CHEBI:456216"/>
        <dbReference type="EC" id="2.7.1.71"/>
    </reaction>
</comment>
<feature type="binding site" evidence="7">
    <location>
        <position position="16"/>
    </location>
    <ligand>
        <name>Mg(2+)</name>
        <dbReference type="ChEBI" id="CHEBI:18420"/>
    </ligand>
</feature>
<feature type="binding site" evidence="7">
    <location>
        <position position="119"/>
    </location>
    <ligand>
        <name>ATP</name>
        <dbReference type="ChEBI" id="CHEBI:30616"/>
    </ligand>
</feature>
<dbReference type="RefSeq" id="WP_345067824.1">
    <property type="nucleotide sequence ID" value="NZ_BAABGR010000027.1"/>
</dbReference>
<keyword evidence="7" id="KW-0460">Magnesium</keyword>
<name>A0ABP8R4A5_9SPHI</name>
<evidence type="ECO:0000256" key="2">
    <source>
        <dbReference type="ARBA" id="ARBA00022679"/>
    </source>
</evidence>
<dbReference type="HAMAP" id="MF_00109">
    <property type="entry name" value="Shikimate_kinase"/>
    <property type="match status" value="1"/>
</dbReference>
<feature type="binding site" evidence="7">
    <location>
        <position position="34"/>
    </location>
    <ligand>
        <name>substrate</name>
    </ligand>
</feature>
<dbReference type="Proteomes" id="UP001500394">
    <property type="component" value="Unassembled WGS sequence"/>
</dbReference>
<protein>
    <recommendedName>
        <fullName evidence="7">Shikimate kinase</fullName>
        <shortName evidence="7">SK</shortName>
        <ecNumber evidence="7">2.7.1.71</ecNumber>
    </recommendedName>
</protein>
<keyword evidence="1 7" id="KW-0028">Amino-acid biosynthesis</keyword>
<dbReference type="SUPFAM" id="SSF52540">
    <property type="entry name" value="P-loop containing nucleoside triphosphate hydrolases"/>
    <property type="match status" value="1"/>
</dbReference>
<evidence type="ECO:0000256" key="6">
    <source>
        <dbReference type="ARBA" id="ARBA00023141"/>
    </source>
</evidence>
<keyword evidence="3 7" id="KW-0547">Nucleotide-binding</keyword>
<dbReference type="GO" id="GO:0016301">
    <property type="term" value="F:kinase activity"/>
    <property type="evidence" value="ECO:0007669"/>
    <property type="project" value="UniProtKB-KW"/>
</dbReference>
<dbReference type="InterPro" id="IPR000623">
    <property type="entry name" value="Shikimate_kinase/TSH1"/>
</dbReference>
<keyword evidence="5 7" id="KW-0067">ATP-binding</keyword>
<dbReference type="PANTHER" id="PTHR21087:SF16">
    <property type="entry name" value="SHIKIMATE KINASE 1, CHLOROPLASTIC"/>
    <property type="match status" value="1"/>
</dbReference>
<dbReference type="EMBL" id="BAABGR010000027">
    <property type="protein sequence ID" value="GAA4517743.1"/>
    <property type="molecule type" value="Genomic_DNA"/>
</dbReference>
<feature type="binding site" evidence="7">
    <location>
        <begin position="12"/>
        <end position="17"/>
    </location>
    <ligand>
        <name>ATP</name>
        <dbReference type="ChEBI" id="CHEBI:30616"/>
    </ligand>
</feature>
<dbReference type="Gene3D" id="3.40.50.300">
    <property type="entry name" value="P-loop containing nucleotide triphosphate hydrolases"/>
    <property type="match status" value="1"/>
</dbReference>
<dbReference type="PRINTS" id="PR01100">
    <property type="entry name" value="SHIKIMTKNASE"/>
</dbReference>
<comment type="pathway">
    <text evidence="7">Metabolic intermediate biosynthesis; chorismate biosynthesis; chorismate from D-erythrose 4-phosphate and phosphoenolpyruvate: step 5/7.</text>
</comment>
<organism evidence="8 9">
    <name type="scientific">Sphingobacterium thermophilum</name>
    <dbReference type="NCBI Taxonomy" id="768534"/>
    <lineage>
        <taxon>Bacteria</taxon>
        <taxon>Pseudomonadati</taxon>
        <taxon>Bacteroidota</taxon>
        <taxon>Sphingobacteriia</taxon>
        <taxon>Sphingobacteriales</taxon>
        <taxon>Sphingobacteriaceae</taxon>
        <taxon>Sphingobacterium</taxon>
    </lineage>
</organism>
<comment type="caution">
    <text evidence="8">The sequence shown here is derived from an EMBL/GenBank/DDBJ whole genome shotgun (WGS) entry which is preliminary data.</text>
</comment>
<dbReference type="CDD" id="cd00464">
    <property type="entry name" value="SK"/>
    <property type="match status" value="1"/>
</dbReference>
<dbReference type="PANTHER" id="PTHR21087">
    <property type="entry name" value="SHIKIMATE KINASE"/>
    <property type="match status" value="1"/>
</dbReference>
<reference evidence="9" key="1">
    <citation type="journal article" date="2019" name="Int. J. Syst. Evol. Microbiol.">
        <title>The Global Catalogue of Microorganisms (GCM) 10K type strain sequencing project: providing services to taxonomists for standard genome sequencing and annotation.</title>
        <authorList>
            <consortium name="The Broad Institute Genomics Platform"/>
            <consortium name="The Broad Institute Genome Sequencing Center for Infectious Disease"/>
            <person name="Wu L."/>
            <person name="Ma J."/>
        </authorList>
    </citation>
    <scope>NUCLEOTIDE SEQUENCE [LARGE SCALE GENOMIC DNA]</scope>
    <source>
        <strain evidence="9">JCM 17858</strain>
    </source>
</reference>
<comment type="function">
    <text evidence="7">Catalyzes the specific phosphorylation of the 3-hydroxyl group of shikimic acid using ATP as a cosubstrate.</text>
</comment>
<keyword evidence="6 7" id="KW-0057">Aromatic amino acid biosynthesis</keyword>
<comment type="subcellular location">
    <subcellularLocation>
        <location evidence="7">Cytoplasm</location>
    </subcellularLocation>
</comment>
<evidence type="ECO:0000256" key="5">
    <source>
        <dbReference type="ARBA" id="ARBA00022840"/>
    </source>
</evidence>
<evidence type="ECO:0000256" key="3">
    <source>
        <dbReference type="ARBA" id="ARBA00022741"/>
    </source>
</evidence>
<evidence type="ECO:0000256" key="4">
    <source>
        <dbReference type="ARBA" id="ARBA00022777"/>
    </source>
</evidence>